<evidence type="ECO:0000313" key="1">
    <source>
        <dbReference type="EMBL" id="MVM35717.1"/>
    </source>
</evidence>
<dbReference type="AlphaFoldDB" id="A0A7K1SPL0"/>
<name>A0A7K1SPL0_9BACT</name>
<comment type="caution">
    <text evidence="1">The sequence shown here is derived from an EMBL/GenBank/DDBJ whole genome shotgun (WGS) entry which is preliminary data.</text>
</comment>
<gene>
    <name evidence="1" type="ORF">GO755_37225</name>
</gene>
<accession>A0A7K1SPL0</accession>
<protein>
    <submittedName>
        <fullName evidence="1">DUF4249 family protein</fullName>
    </submittedName>
</protein>
<sequence>MPTYFYKIYLLSLLVILAVVPLACVDPEDLYLFGTVDVIVVDGTINNLAEPQAILLNRSKADRITGRFGSIPITKALVEVVVDSAQVIACHETINGTYQLPSDFKGQVGHAYQLRFTLSDGTRYVSTQQIMQAVPPIDNIKSQFNLTSLSTKINGIYPAAHDLLIDFKDPVDQHNYYRWDWKLWEKQDWCKSCVQGEYAQYTIIGKGVGTNCYVGNNQLYEDCYSPPEISMPQYNYGGQNLYFVYDYNCRTQCWEILYSHEINVFDDKFSNGGSIEKRRVAQIPFYQPEGCLVEIRQLSLTADAYRFFLLFQQQTQNTGGITDTPPAALVGNVHNVANASEKVAGYFTASAIFAERYWIDRKDATGTFPGLFQALNGRPPTPEPDNAVFCIAALPLRPPKAICAPSDSKTPYKPDGWQD</sequence>
<keyword evidence="2" id="KW-1185">Reference proteome</keyword>
<organism evidence="1 2">
    <name type="scientific">Spirosoma arboris</name>
    <dbReference type="NCBI Taxonomy" id="2682092"/>
    <lineage>
        <taxon>Bacteria</taxon>
        <taxon>Pseudomonadati</taxon>
        <taxon>Bacteroidota</taxon>
        <taxon>Cytophagia</taxon>
        <taxon>Cytophagales</taxon>
        <taxon>Cytophagaceae</taxon>
        <taxon>Spirosoma</taxon>
    </lineage>
</organism>
<proteinExistence type="predicted"/>
<evidence type="ECO:0000313" key="2">
    <source>
        <dbReference type="Proteomes" id="UP000436006"/>
    </source>
</evidence>
<dbReference type="InterPro" id="IPR025345">
    <property type="entry name" value="DUF4249"/>
</dbReference>
<dbReference type="RefSeq" id="WP_157590521.1">
    <property type="nucleotide sequence ID" value="NZ_WPIN01000026.1"/>
</dbReference>
<reference evidence="1 2" key="1">
    <citation type="submission" date="2019-12" db="EMBL/GenBank/DDBJ databases">
        <title>Spirosoma sp. HMF4905 genome sequencing and assembly.</title>
        <authorList>
            <person name="Kang H."/>
            <person name="Cha I."/>
            <person name="Kim H."/>
            <person name="Joh K."/>
        </authorList>
    </citation>
    <scope>NUCLEOTIDE SEQUENCE [LARGE SCALE GENOMIC DNA]</scope>
    <source>
        <strain evidence="1 2">HMF4905</strain>
    </source>
</reference>
<dbReference type="Pfam" id="PF14054">
    <property type="entry name" value="DUF4249"/>
    <property type="match status" value="1"/>
</dbReference>
<dbReference type="Proteomes" id="UP000436006">
    <property type="component" value="Unassembled WGS sequence"/>
</dbReference>
<dbReference type="EMBL" id="WPIN01000026">
    <property type="protein sequence ID" value="MVM35717.1"/>
    <property type="molecule type" value="Genomic_DNA"/>
</dbReference>